<keyword evidence="5" id="KW-0046">Antibiotic resistance</keyword>
<dbReference type="Proteomes" id="UP001072034">
    <property type="component" value="Unassembled WGS sequence"/>
</dbReference>
<dbReference type="InterPro" id="IPR003593">
    <property type="entry name" value="AAA+_ATPase"/>
</dbReference>
<feature type="domain" description="ABC transporter" evidence="7">
    <location>
        <begin position="29"/>
        <end position="255"/>
    </location>
</feature>
<sequence length="348" mass="36855">MLKRDRERGAPSTGGSRIGDVASAARRVMEWEGASKRYPGAEAPALDDVSFSVAPGEIVVLVGPNGSGKTTAMEMVSGLRSPTAGEVRVAGRRVRPSGEQRMVIGVQLQEAGLPQRLKVKEAISAAACLYDDPGPVAEIVAQLGLDAYVDSPVGSLSGGWARRLDVVLACIGRPRALVLDEPTSGIDPVARAELWEFLRRRRHEGVAVLASTHDLSEAEAYADRLLVLNRGRLVLQGPVEDVLGLAGGRWRLRLIGVAPDVDAWARRHDVELIGTGDTRLLVGSRDKVVRVGERVEAARERGELGCQDVLRGPIRLEDVFTYAVTVGAASAVGTAGAAATSAEGRAAR</sequence>
<dbReference type="PANTHER" id="PTHR42711">
    <property type="entry name" value="ABC TRANSPORTER ATP-BINDING PROTEIN"/>
    <property type="match status" value="1"/>
</dbReference>
<dbReference type="Gene3D" id="3.40.50.300">
    <property type="entry name" value="P-loop containing nucleotide triphosphate hydrolases"/>
    <property type="match status" value="1"/>
</dbReference>
<protein>
    <submittedName>
        <fullName evidence="8">ABC transporter ATP-binding protein</fullName>
    </submittedName>
</protein>
<gene>
    <name evidence="8" type="ORF">OHJ16_04820</name>
</gene>
<dbReference type="Pfam" id="PF00005">
    <property type="entry name" value="ABC_tran"/>
    <property type="match status" value="1"/>
</dbReference>
<keyword evidence="3" id="KW-0547">Nucleotide-binding</keyword>
<dbReference type="GO" id="GO:0005524">
    <property type="term" value="F:ATP binding"/>
    <property type="evidence" value="ECO:0007669"/>
    <property type="project" value="UniProtKB-KW"/>
</dbReference>
<evidence type="ECO:0000256" key="5">
    <source>
        <dbReference type="ARBA" id="ARBA00023251"/>
    </source>
</evidence>
<evidence type="ECO:0000256" key="6">
    <source>
        <dbReference type="SAM" id="MobiDB-lite"/>
    </source>
</evidence>
<evidence type="ECO:0000313" key="9">
    <source>
        <dbReference type="Proteomes" id="UP001072034"/>
    </source>
</evidence>
<dbReference type="PANTHER" id="PTHR42711:SF17">
    <property type="entry name" value="ABC TRANSPORTER ATP-BINDING PROTEIN"/>
    <property type="match status" value="1"/>
</dbReference>
<keyword evidence="9" id="KW-1185">Reference proteome</keyword>
<accession>A0ABT4I6K1</accession>
<dbReference type="CDD" id="cd03230">
    <property type="entry name" value="ABC_DR_subfamily_A"/>
    <property type="match status" value="1"/>
</dbReference>
<proteinExistence type="predicted"/>
<keyword evidence="2" id="KW-0813">Transport</keyword>
<name>A0ABT4I6K1_9ACTO</name>
<evidence type="ECO:0000313" key="8">
    <source>
        <dbReference type="EMBL" id="MCZ0857365.1"/>
    </source>
</evidence>
<dbReference type="InterPro" id="IPR050763">
    <property type="entry name" value="ABC_transporter_ATP-binding"/>
</dbReference>
<dbReference type="RefSeq" id="WP_268916997.1">
    <property type="nucleotide sequence ID" value="NZ_JAPTMY010000007.1"/>
</dbReference>
<dbReference type="InterPro" id="IPR003439">
    <property type="entry name" value="ABC_transporter-like_ATP-bd"/>
</dbReference>
<comment type="subcellular location">
    <subcellularLocation>
        <location evidence="1">Cell membrane</location>
        <topology evidence="1">Peripheral membrane protein</topology>
    </subcellularLocation>
</comment>
<evidence type="ECO:0000256" key="4">
    <source>
        <dbReference type="ARBA" id="ARBA00022840"/>
    </source>
</evidence>
<evidence type="ECO:0000256" key="3">
    <source>
        <dbReference type="ARBA" id="ARBA00022741"/>
    </source>
</evidence>
<evidence type="ECO:0000256" key="2">
    <source>
        <dbReference type="ARBA" id="ARBA00022448"/>
    </source>
</evidence>
<comment type="caution">
    <text evidence="8">The sequence shown here is derived from an EMBL/GenBank/DDBJ whole genome shotgun (WGS) entry which is preliminary data.</text>
</comment>
<evidence type="ECO:0000259" key="7">
    <source>
        <dbReference type="PROSITE" id="PS50893"/>
    </source>
</evidence>
<feature type="region of interest" description="Disordered" evidence="6">
    <location>
        <begin position="1"/>
        <end position="21"/>
    </location>
</feature>
<organism evidence="8 9">
    <name type="scientific">Actinomyces israelii</name>
    <dbReference type="NCBI Taxonomy" id="1659"/>
    <lineage>
        <taxon>Bacteria</taxon>
        <taxon>Bacillati</taxon>
        <taxon>Actinomycetota</taxon>
        <taxon>Actinomycetes</taxon>
        <taxon>Actinomycetales</taxon>
        <taxon>Actinomycetaceae</taxon>
        <taxon>Actinomyces</taxon>
    </lineage>
</organism>
<dbReference type="SUPFAM" id="SSF52540">
    <property type="entry name" value="P-loop containing nucleoside triphosphate hydrolases"/>
    <property type="match status" value="1"/>
</dbReference>
<dbReference type="PROSITE" id="PS50893">
    <property type="entry name" value="ABC_TRANSPORTER_2"/>
    <property type="match status" value="1"/>
</dbReference>
<evidence type="ECO:0000256" key="1">
    <source>
        <dbReference type="ARBA" id="ARBA00004202"/>
    </source>
</evidence>
<dbReference type="EMBL" id="JAPTMY010000007">
    <property type="protein sequence ID" value="MCZ0857365.1"/>
    <property type="molecule type" value="Genomic_DNA"/>
</dbReference>
<reference evidence="8" key="1">
    <citation type="submission" date="2022-10" db="EMBL/GenBank/DDBJ databases">
        <title>Genome sequence of Actinomyces israelii ATCC 10048.</title>
        <authorList>
            <person name="Watt R.M."/>
            <person name="Tong W.M."/>
        </authorList>
    </citation>
    <scope>NUCLEOTIDE SEQUENCE</scope>
    <source>
        <strain evidence="8">ATCC 10048</strain>
    </source>
</reference>
<dbReference type="SMART" id="SM00382">
    <property type="entry name" value="AAA"/>
    <property type="match status" value="1"/>
</dbReference>
<keyword evidence="4 8" id="KW-0067">ATP-binding</keyword>
<dbReference type="InterPro" id="IPR027417">
    <property type="entry name" value="P-loop_NTPase"/>
</dbReference>